<dbReference type="AlphaFoldDB" id="A0A381X0M7"/>
<feature type="domain" description="Major facilitator superfamily (MFS) profile" evidence="3">
    <location>
        <begin position="192"/>
        <end position="432"/>
    </location>
</feature>
<keyword evidence="2" id="KW-1133">Transmembrane helix</keyword>
<feature type="transmembrane region" description="Helical" evidence="2">
    <location>
        <begin position="338"/>
        <end position="364"/>
    </location>
</feature>
<name>A0A381X0M7_9ZZZZ</name>
<feature type="transmembrane region" description="Helical" evidence="2">
    <location>
        <begin position="70"/>
        <end position="89"/>
    </location>
</feature>
<feature type="transmembrane region" description="Helical" evidence="2">
    <location>
        <begin position="229"/>
        <end position="250"/>
    </location>
</feature>
<proteinExistence type="predicted"/>
<dbReference type="Gene3D" id="1.20.1250.20">
    <property type="entry name" value="MFS general substrate transporter like domains"/>
    <property type="match status" value="2"/>
</dbReference>
<dbReference type="CDD" id="cd17477">
    <property type="entry name" value="MFS_YcaD_like"/>
    <property type="match status" value="1"/>
</dbReference>
<gene>
    <name evidence="4" type="ORF">METZ01_LOCUS111139</name>
</gene>
<dbReference type="GO" id="GO:0022857">
    <property type="term" value="F:transmembrane transporter activity"/>
    <property type="evidence" value="ECO:0007669"/>
    <property type="project" value="InterPro"/>
</dbReference>
<evidence type="ECO:0000256" key="1">
    <source>
        <dbReference type="SAM" id="MobiDB-lite"/>
    </source>
</evidence>
<feature type="transmembrane region" description="Helical" evidence="2">
    <location>
        <begin position="262"/>
        <end position="285"/>
    </location>
</feature>
<dbReference type="InterPro" id="IPR047200">
    <property type="entry name" value="MFS_YcaD-like"/>
</dbReference>
<dbReference type="GO" id="GO:0005886">
    <property type="term" value="C:plasma membrane"/>
    <property type="evidence" value="ECO:0007669"/>
    <property type="project" value="TreeGrafter"/>
</dbReference>
<dbReference type="SUPFAM" id="SSF103473">
    <property type="entry name" value="MFS general substrate transporter"/>
    <property type="match status" value="1"/>
</dbReference>
<feature type="transmembrane region" description="Helical" evidence="2">
    <location>
        <begin position="155"/>
        <end position="175"/>
    </location>
</feature>
<feature type="transmembrane region" description="Helical" evidence="2">
    <location>
        <begin position="196"/>
        <end position="223"/>
    </location>
</feature>
<feature type="transmembrane region" description="Helical" evidence="2">
    <location>
        <begin position="95"/>
        <end position="116"/>
    </location>
</feature>
<keyword evidence="2" id="KW-0812">Transmembrane</keyword>
<feature type="transmembrane region" description="Helical" evidence="2">
    <location>
        <begin position="370"/>
        <end position="389"/>
    </location>
</feature>
<evidence type="ECO:0000256" key="2">
    <source>
        <dbReference type="SAM" id="Phobius"/>
    </source>
</evidence>
<feature type="transmembrane region" description="Helical" evidence="2">
    <location>
        <begin position="305"/>
        <end position="326"/>
    </location>
</feature>
<dbReference type="InterPro" id="IPR020846">
    <property type="entry name" value="MFS_dom"/>
</dbReference>
<dbReference type="Pfam" id="PF07690">
    <property type="entry name" value="MFS_1"/>
    <property type="match status" value="1"/>
</dbReference>
<dbReference type="PANTHER" id="PTHR23521:SF3">
    <property type="entry name" value="MFS TRANSPORTER"/>
    <property type="match status" value="1"/>
</dbReference>
<accession>A0A381X0M7</accession>
<dbReference type="InterPro" id="IPR036259">
    <property type="entry name" value="MFS_trans_sf"/>
</dbReference>
<dbReference type="InterPro" id="IPR011701">
    <property type="entry name" value="MFS"/>
</dbReference>
<sequence>MMKNSWALFIGIGIMMIAHGLQGNLMGIRSVIEEFNFIATGTMMSGYYVGYFFGSTMAPKLVSRVGHIRVFAAFASLASLSILIISAYVNPVVWTFARFITGMSIVTCLVVAESWLNDRANNRTRGKLLSVYMIITFLGLAIGMLLLNFDSPENYKPFILVSILLSIALVPILLTKRKAPKFKKIGTLKLKELYKISPLGFVSSFCTGIIHSALFTLAAVYAATVNFSIFEISLLLFLITISGAIFQWPIGYLSDKFDRRIVIVLCTMIGAIFCVLSIFASGHTFTSFPTMQYINVVVDPGADKLMFFIFVTIYAGASLSLFPLNIAHTNDFVPKEKFVAAGGGLNLVFGMGAMGGPIVCSIFMNEFGPNSFFIFLLIFHVIIAIFALYRITRRSTEDNPDSTFTPLPKNITPLGMELDPDTGVDLSSSDKK</sequence>
<dbReference type="EMBL" id="UINC01013500">
    <property type="protein sequence ID" value="SVA58285.1"/>
    <property type="molecule type" value="Genomic_DNA"/>
</dbReference>
<keyword evidence="2" id="KW-0472">Membrane</keyword>
<dbReference type="PROSITE" id="PS50850">
    <property type="entry name" value="MFS"/>
    <property type="match status" value="1"/>
</dbReference>
<feature type="transmembrane region" description="Helical" evidence="2">
    <location>
        <begin position="36"/>
        <end position="58"/>
    </location>
</feature>
<evidence type="ECO:0000259" key="3">
    <source>
        <dbReference type="PROSITE" id="PS50850"/>
    </source>
</evidence>
<feature type="region of interest" description="Disordered" evidence="1">
    <location>
        <begin position="397"/>
        <end position="432"/>
    </location>
</feature>
<reference evidence="4" key="1">
    <citation type="submission" date="2018-05" db="EMBL/GenBank/DDBJ databases">
        <authorList>
            <person name="Lanie J.A."/>
            <person name="Ng W.-L."/>
            <person name="Kazmierczak K.M."/>
            <person name="Andrzejewski T.M."/>
            <person name="Davidsen T.M."/>
            <person name="Wayne K.J."/>
            <person name="Tettelin H."/>
            <person name="Glass J.I."/>
            <person name="Rusch D."/>
            <person name="Podicherti R."/>
            <person name="Tsui H.-C.T."/>
            <person name="Winkler M.E."/>
        </authorList>
    </citation>
    <scope>NUCLEOTIDE SEQUENCE</scope>
</reference>
<feature type="transmembrane region" description="Helical" evidence="2">
    <location>
        <begin position="128"/>
        <end position="149"/>
    </location>
</feature>
<evidence type="ECO:0000313" key="4">
    <source>
        <dbReference type="EMBL" id="SVA58285.1"/>
    </source>
</evidence>
<dbReference type="PANTHER" id="PTHR23521">
    <property type="entry name" value="TRANSPORTER MFS SUPERFAMILY"/>
    <property type="match status" value="1"/>
</dbReference>
<organism evidence="4">
    <name type="scientific">marine metagenome</name>
    <dbReference type="NCBI Taxonomy" id="408172"/>
    <lineage>
        <taxon>unclassified sequences</taxon>
        <taxon>metagenomes</taxon>
        <taxon>ecological metagenomes</taxon>
    </lineage>
</organism>
<protein>
    <recommendedName>
        <fullName evidence="3">Major facilitator superfamily (MFS) profile domain-containing protein</fullName>
    </recommendedName>
</protein>